<sequence length="399" mass="43982">MLNFNFCRPTDFYFGRGQENHTGEICKKHGAKKVLLHYGGQSAVKSGLITRIQESLDEADVKYVLLGGVQPNPRAELVYEGIRLCREHNVDLVLAVGGGSVIDSAKAIAMGVPYAGDFWDFFMGGKKPERALPVGCVLTIAAAGSEGSNSCVIDKEVDGVVRKKGSRFQSNVCTFSILNPELTFTLPPFQTACGACDIMCHVFERYFTNTRGVLMTDELCEGVLRTIVQMLPRVMKDPKDYEARANIMWASTLAHNDLLGVDREQDWGSHHIEHELSALYDCAHGAGLAVVTPAWMSYVYKHDVMRFARFAVNVMGCQMDYEDPQKTALAGIAALRRLWGEAGLPLNFKELGAKKEDIPTIVDNLGGPEHTEGKFMVLSKKEVAEILTLAADYERPAQP</sequence>
<dbReference type="FunFam" id="3.40.50.1970:FF:000003">
    <property type="entry name" value="Alcohol dehydrogenase, iron-containing"/>
    <property type="match status" value="1"/>
</dbReference>
<dbReference type="GO" id="GO:1990362">
    <property type="term" value="F:butanol dehydrogenase (NAD+) activity"/>
    <property type="evidence" value="ECO:0007669"/>
    <property type="project" value="InterPro"/>
</dbReference>
<dbReference type="PANTHER" id="PTHR43633">
    <property type="entry name" value="ALCOHOL DEHYDROGENASE YQHD"/>
    <property type="match status" value="1"/>
</dbReference>
<proteinExistence type="inferred from homology"/>
<evidence type="ECO:0000259" key="5">
    <source>
        <dbReference type="Pfam" id="PF25137"/>
    </source>
</evidence>
<gene>
    <name evidence="6" type="ORF">IAB19_05275</name>
</gene>
<name>A0A9D9DBE4_9GAMM</name>
<feature type="domain" description="Fe-containing alcohol dehydrogenase-like C-terminal" evidence="5">
    <location>
        <begin position="191"/>
        <end position="388"/>
    </location>
</feature>
<dbReference type="Proteomes" id="UP000823631">
    <property type="component" value="Unassembled WGS sequence"/>
</dbReference>
<evidence type="ECO:0000313" key="7">
    <source>
        <dbReference type="Proteomes" id="UP000823631"/>
    </source>
</evidence>
<keyword evidence="3" id="KW-0560">Oxidoreductase</keyword>
<reference evidence="6" key="1">
    <citation type="submission" date="2020-10" db="EMBL/GenBank/DDBJ databases">
        <authorList>
            <person name="Gilroy R."/>
        </authorList>
    </citation>
    <scope>NUCLEOTIDE SEQUENCE</scope>
    <source>
        <strain evidence="6">17213</strain>
    </source>
</reference>
<dbReference type="InterPro" id="IPR001670">
    <property type="entry name" value="ADH_Fe/GldA"/>
</dbReference>
<dbReference type="EMBL" id="JADINH010000111">
    <property type="protein sequence ID" value="MBO8415772.1"/>
    <property type="molecule type" value="Genomic_DNA"/>
</dbReference>
<dbReference type="GO" id="GO:1990002">
    <property type="term" value="F:methylglyoxal reductase (NADPH) (acetol producing) activity"/>
    <property type="evidence" value="ECO:0007669"/>
    <property type="project" value="TreeGrafter"/>
</dbReference>
<protein>
    <submittedName>
        <fullName evidence="6">Iron-containing alcohol dehydrogenase</fullName>
    </submittedName>
</protein>
<dbReference type="GO" id="GO:0046872">
    <property type="term" value="F:metal ion binding"/>
    <property type="evidence" value="ECO:0007669"/>
    <property type="project" value="InterPro"/>
</dbReference>
<dbReference type="Pfam" id="PF00465">
    <property type="entry name" value="Fe-ADH"/>
    <property type="match status" value="1"/>
</dbReference>
<comment type="similarity">
    <text evidence="2">Belongs to the iron-containing alcohol dehydrogenase family.</text>
</comment>
<comment type="caution">
    <text evidence="6">The sequence shown here is derived from an EMBL/GenBank/DDBJ whole genome shotgun (WGS) entry which is preliminary data.</text>
</comment>
<accession>A0A9D9DBE4</accession>
<dbReference type="AlphaFoldDB" id="A0A9D9DBE4"/>
<dbReference type="InterPro" id="IPR044731">
    <property type="entry name" value="BDH-like"/>
</dbReference>
<dbReference type="PANTHER" id="PTHR43633:SF1">
    <property type="entry name" value="ALCOHOL DEHYDROGENASE YQHD"/>
    <property type="match status" value="1"/>
</dbReference>
<feature type="domain" description="Alcohol dehydrogenase iron-type/glycerol dehydrogenase GldA" evidence="4">
    <location>
        <begin position="9"/>
        <end position="180"/>
    </location>
</feature>
<evidence type="ECO:0000256" key="3">
    <source>
        <dbReference type="ARBA" id="ARBA00023002"/>
    </source>
</evidence>
<organism evidence="6 7">
    <name type="scientific">Candidatus Avisuccinivibrio stercorigallinarum</name>
    <dbReference type="NCBI Taxonomy" id="2840704"/>
    <lineage>
        <taxon>Bacteria</taxon>
        <taxon>Pseudomonadati</taxon>
        <taxon>Pseudomonadota</taxon>
        <taxon>Gammaproteobacteria</taxon>
        <taxon>Aeromonadales</taxon>
        <taxon>Succinivibrionaceae</taxon>
        <taxon>Succinivibrionaceae incertae sedis</taxon>
        <taxon>Candidatus Avisuccinivibrio</taxon>
    </lineage>
</organism>
<dbReference type="GO" id="GO:0005829">
    <property type="term" value="C:cytosol"/>
    <property type="evidence" value="ECO:0007669"/>
    <property type="project" value="TreeGrafter"/>
</dbReference>
<comment type="cofactor">
    <cofactor evidence="1">
        <name>Fe cation</name>
        <dbReference type="ChEBI" id="CHEBI:24875"/>
    </cofactor>
</comment>
<dbReference type="GO" id="GO:0008106">
    <property type="term" value="F:alcohol dehydrogenase (NADP+) activity"/>
    <property type="evidence" value="ECO:0007669"/>
    <property type="project" value="TreeGrafter"/>
</dbReference>
<reference evidence="6" key="2">
    <citation type="journal article" date="2021" name="PeerJ">
        <title>Extensive microbial diversity within the chicken gut microbiome revealed by metagenomics and culture.</title>
        <authorList>
            <person name="Gilroy R."/>
            <person name="Ravi A."/>
            <person name="Getino M."/>
            <person name="Pursley I."/>
            <person name="Horton D.L."/>
            <person name="Alikhan N.F."/>
            <person name="Baker D."/>
            <person name="Gharbi K."/>
            <person name="Hall N."/>
            <person name="Watson M."/>
            <person name="Adriaenssens E.M."/>
            <person name="Foster-Nyarko E."/>
            <person name="Jarju S."/>
            <person name="Secka A."/>
            <person name="Antonio M."/>
            <person name="Oren A."/>
            <person name="Chaudhuri R.R."/>
            <person name="La Ragione R."/>
            <person name="Hildebrand F."/>
            <person name="Pallen M.J."/>
        </authorList>
    </citation>
    <scope>NUCLEOTIDE SEQUENCE</scope>
    <source>
        <strain evidence="6">17213</strain>
    </source>
</reference>
<dbReference type="Gene3D" id="1.20.1090.10">
    <property type="entry name" value="Dehydroquinate synthase-like - alpha domain"/>
    <property type="match status" value="1"/>
</dbReference>
<evidence type="ECO:0000259" key="4">
    <source>
        <dbReference type="Pfam" id="PF00465"/>
    </source>
</evidence>
<dbReference type="CDD" id="cd08187">
    <property type="entry name" value="BDH"/>
    <property type="match status" value="1"/>
</dbReference>
<dbReference type="Gene3D" id="3.40.50.1970">
    <property type="match status" value="1"/>
</dbReference>
<dbReference type="Pfam" id="PF25137">
    <property type="entry name" value="ADH_Fe_C"/>
    <property type="match status" value="1"/>
</dbReference>
<evidence type="ECO:0000256" key="2">
    <source>
        <dbReference type="ARBA" id="ARBA00007358"/>
    </source>
</evidence>
<evidence type="ECO:0000256" key="1">
    <source>
        <dbReference type="ARBA" id="ARBA00001962"/>
    </source>
</evidence>
<dbReference type="InterPro" id="IPR056798">
    <property type="entry name" value="ADH_Fe_C"/>
</dbReference>
<evidence type="ECO:0000313" key="6">
    <source>
        <dbReference type="EMBL" id="MBO8415772.1"/>
    </source>
</evidence>
<dbReference type="SUPFAM" id="SSF56796">
    <property type="entry name" value="Dehydroquinate synthase-like"/>
    <property type="match status" value="1"/>
</dbReference>